<evidence type="ECO:0000313" key="3">
    <source>
        <dbReference type="EMBL" id="KAA8572079.1"/>
    </source>
</evidence>
<feature type="region of interest" description="Disordered" evidence="1">
    <location>
        <begin position="53"/>
        <end position="73"/>
    </location>
</feature>
<feature type="compositionally biased region" description="Basic residues" evidence="1">
    <location>
        <begin position="1"/>
        <end position="12"/>
    </location>
</feature>
<dbReference type="AlphaFoldDB" id="A0A5M9JVD2"/>
<sequence>MSSRSSHKHRKESKGSSSSPSKVTLWSDWDWNDEKKQWQSHRRNVRGEIEWQFRSDQSTSGKSSGSTVPRFDDTVPLDTVAEDTNQYSANNYYTTGNNNVAALTNALATTTLGVPANPDPPIAAKLGQHNTSTEHKNFDKNYKVHDGWEFKFGKVFKVLWSEPTGSARGGTVVSSRLKYGEEIHAKVRRFVIVNPKRGHCLCLPIMSYAGRATTKTGVIAEDHAIIHTTPDARLVPNEDGNQIIFRPVKMIPDSKRHELDPASRINYAKVYTVEYNVKVWFIGYVDRDSESTVKESYDQAHPPLNSSSQTSAPSSYQMDNSTYRNSFYTIPGPTPNYPHIPSYGNNMSRPTPAYDTRYSYRSDVHGAYGTGSLKLLKTLSYLIAIRLGTHSFPLITHLTGQIRQHALYSHLYFVNDAPTSTLFTTAALFGG</sequence>
<comment type="caution">
    <text evidence="3">The sequence shown here is derived from an EMBL/GenBank/DDBJ whole genome shotgun (WGS) entry which is preliminary data.</text>
</comment>
<dbReference type="EMBL" id="VICG01000005">
    <property type="protein sequence ID" value="KAA8572079.1"/>
    <property type="molecule type" value="Genomic_DNA"/>
</dbReference>
<dbReference type="Pfam" id="PF20233">
    <property type="entry name" value="DUF6590"/>
    <property type="match status" value="1"/>
</dbReference>
<dbReference type="InterPro" id="IPR046497">
    <property type="entry name" value="DUF6590"/>
</dbReference>
<feature type="region of interest" description="Disordered" evidence="1">
    <location>
        <begin position="1"/>
        <end position="26"/>
    </location>
</feature>
<proteinExistence type="predicted"/>
<name>A0A5M9JVD2_MONFR</name>
<protein>
    <recommendedName>
        <fullName evidence="2">DUF6590 domain-containing protein</fullName>
    </recommendedName>
</protein>
<feature type="domain" description="DUF6590" evidence="2">
    <location>
        <begin position="149"/>
        <end position="293"/>
    </location>
</feature>
<dbReference type="VEuPathDB" id="FungiDB:MFRU_018g00990"/>
<feature type="compositionally biased region" description="Low complexity" evidence="1">
    <location>
        <begin position="306"/>
        <end position="315"/>
    </location>
</feature>
<reference evidence="3 4" key="1">
    <citation type="submission" date="2019-06" db="EMBL/GenBank/DDBJ databases">
        <title>Genome Sequence of the Brown Rot Fungal Pathogen Monilinia fructicola.</title>
        <authorList>
            <person name="De Miccolis Angelini R.M."/>
            <person name="Landi L."/>
            <person name="Abate D."/>
            <person name="Pollastro S."/>
            <person name="Romanazzi G."/>
            <person name="Faretra F."/>
        </authorList>
    </citation>
    <scope>NUCLEOTIDE SEQUENCE [LARGE SCALE GENOMIC DNA]</scope>
    <source>
        <strain evidence="3 4">Mfrc123</strain>
    </source>
</reference>
<dbReference type="PANTHER" id="PTHR35391">
    <property type="entry name" value="C2H2-TYPE DOMAIN-CONTAINING PROTEIN-RELATED"/>
    <property type="match status" value="1"/>
</dbReference>
<organism evidence="3 4">
    <name type="scientific">Monilinia fructicola</name>
    <name type="common">Brown rot fungus</name>
    <name type="synonym">Ciboria fructicola</name>
    <dbReference type="NCBI Taxonomy" id="38448"/>
    <lineage>
        <taxon>Eukaryota</taxon>
        <taxon>Fungi</taxon>
        <taxon>Dikarya</taxon>
        <taxon>Ascomycota</taxon>
        <taxon>Pezizomycotina</taxon>
        <taxon>Leotiomycetes</taxon>
        <taxon>Helotiales</taxon>
        <taxon>Sclerotiniaceae</taxon>
        <taxon>Monilinia</taxon>
    </lineage>
</organism>
<evidence type="ECO:0000259" key="2">
    <source>
        <dbReference type="Pfam" id="PF20233"/>
    </source>
</evidence>
<accession>A0A5M9JVD2</accession>
<dbReference type="PANTHER" id="PTHR35391:SF5">
    <property type="entry name" value="DUF6590 DOMAIN-CONTAINING PROTEIN"/>
    <property type="match status" value="1"/>
</dbReference>
<feature type="compositionally biased region" description="Low complexity" evidence="1">
    <location>
        <begin position="58"/>
        <end position="67"/>
    </location>
</feature>
<evidence type="ECO:0000256" key="1">
    <source>
        <dbReference type="SAM" id="MobiDB-lite"/>
    </source>
</evidence>
<gene>
    <name evidence="3" type="ORF">EYC84_002004</name>
</gene>
<feature type="region of interest" description="Disordered" evidence="1">
    <location>
        <begin position="293"/>
        <end position="316"/>
    </location>
</feature>
<dbReference type="Proteomes" id="UP000322873">
    <property type="component" value="Unassembled WGS sequence"/>
</dbReference>
<keyword evidence="4" id="KW-1185">Reference proteome</keyword>
<evidence type="ECO:0000313" key="4">
    <source>
        <dbReference type="Proteomes" id="UP000322873"/>
    </source>
</evidence>